<evidence type="ECO:0000256" key="1">
    <source>
        <dbReference type="PROSITE-ProRule" id="PRU00339"/>
    </source>
</evidence>
<feature type="region of interest" description="Disordered" evidence="2">
    <location>
        <begin position="204"/>
        <end position="240"/>
    </location>
</feature>
<sequence length="240" mass="27143">MDQLAQKAIDEALRGNWKEAIRLNEELLAEDSKNREALNRLSRAYLEVGKLSRALTNYKKVLKLDPYNTIALKALERLKVARSVNNIKEFKKNGVNNFSPVAAANLFIEEPGKTKTVTLIHLGDLAVISTLDACEPVRLECHSHRVSVTTDNGRYIGRFPDDISRIVIKLTREGNEFSTYIRSASADQVIIFIKETKRSEIRRDLPSFSSTDRPGYISFTPPDLVHDEKPDVSTTEEIDQ</sequence>
<dbReference type="STRING" id="1797517.A3F61_02690"/>
<comment type="caution">
    <text evidence="3">The sequence shown here is derived from an EMBL/GenBank/DDBJ whole genome shotgun (WGS) entry which is preliminary data.</text>
</comment>
<dbReference type="Pfam" id="PF14559">
    <property type="entry name" value="TPR_19"/>
    <property type="match status" value="1"/>
</dbReference>
<accession>A0A1G1V6V4</accession>
<proteinExistence type="predicted"/>
<dbReference type="Proteomes" id="UP000178272">
    <property type="component" value="Unassembled WGS sequence"/>
</dbReference>
<evidence type="ECO:0000313" key="4">
    <source>
        <dbReference type="Proteomes" id="UP000178272"/>
    </source>
</evidence>
<dbReference type="InterPro" id="IPR019734">
    <property type="entry name" value="TPR_rpt"/>
</dbReference>
<dbReference type="Gene3D" id="1.25.40.10">
    <property type="entry name" value="Tetratricopeptide repeat domain"/>
    <property type="match status" value="1"/>
</dbReference>
<dbReference type="AlphaFoldDB" id="A0A1G1V6V4"/>
<keyword evidence="1" id="KW-0802">TPR repeat</keyword>
<dbReference type="PROSITE" id="PS50293">
    <property type="entry name" value="TPR_REGION"/>
    <property type="match status" value="1"/>
</dbReference>
<reference evidence="3 4" key="1">
    <citation type="journal article" date="2016" name="Nat. Commun.">
        <title>Thousands of microbial genomes shed light on interconnected biogeochemical processes in an aquifer system.</title>
        <authorList>
            <person name="Anantharaman K."/>
            <person name="Brown C.T."/>
            <person name="Hug L.A."/>
            <person name="Sharon I."/>
            <person name="Castelle C.J."/>
            <person name="Probst A.J."/>
            <person name="Thomas B.C."/>
            <person name="Singh A."/>
            <person name="Wilkins M.J."/>
            <person name="Karaoz U."/>
            <person name="Brodie E.L."/>
            <person name="Williams K.H."/>
            <person name="Hubbard S.S."/>
            <person name="Banfield J.F."/>
        </authorList>
    </citation>
    <scope>NUCLEOTIDE SEQUENCE [LARGE SCALE GENOMIC DNA]</scope>
</reference>
<dbReference type="EMBL" id="MHCA01000046">
    <property type="protein sequence ID" value="OGY10992.1"/>
    <property type="molecule type" value="Genomic_DNA"/>
</dbReference>
<dbReference type="SMART" id="SM00028">
    <property type="entry name" value="TPR"/>
    <property type="match status" value="1"/>
</dbReference>
<feature type="repeat" description="TPR" evidence="1">
    <location>
        <begin position="35"/>
        <end position="68"/>
    </location>
</feature>
<organism evidence="3 4">
    <name type="scientific">Candidatus Blackburnbacteria bacterium RIFCSPHIGHO2_12_FULL_41_13b</name>
    <dbReference type="NCBI Taxonomy" id="1797517"/>
    <lineage>
        <taxon>Bacteria</taxon>
        <taxon>Candidatus Blackburniibacteriota</taxon>
    </lineage>
</organism>
<dbReference type="PROSITE" id="PS50005">
    <property type="entry name" value="TPR"/>
    <property type="match status" value="1"/>
</dbReference>
<name>A0A1G1V6V4_9BACT</name>
<evidence type="ECO:0000256" key="2">
    <source>
        <dbReference type="SAM" id="MobiDB-lite"/>
    </source>
</evidence>
<protein>
    <submittedName>
        <fullName evidence="3">Uncharacterized protein</fullName>
    </submittedName>
</protein>
<dbReference type="InterPro" id="IPR011990">
    <property type="entry name" value="TPR-like_helical_dom_sf"/>
</dbReference>
<dbReference type="SUPFAM" id="SSF48452">
    <property type="entry name" value="TPR-like"/>
    <property type="match status" value="1"/>
</dbReference>
<evidence type="ECO:0000313" key="3">
    <source>
        <dbReference type="EMBL" id="OGY10992.1"/>
    </source>
</evidence>
<gene>
    <name evidence="3" type="ORF">A3F61_02690</name>
</gene>